<feature type="binding site" evidence="8">
    <location>
        <position position="64"/>
    </location>
    <ligand>
        <name>Fe cation</name>
        <dbReference type="ChEBI" id="CHEBI:24875"/>
    </ligand>
</feature>
<keyword evidence="6 8" id="KW-0479">Metal-binding</keyword>
<keyword evidence="8" id="KW-0408">Iron</keyword>
<dbReference type="GO" id="GO:0008901">
    <property type="term" value="F:ferredoxin hydrogenase activity"/>
    <property type="evidence" value="ECO:0007669"/>
    <property type="project" value="InterPro"/>
</dbReference>
<evidence type="ECO:0000256" key="5">
    <source>
        <dbReference type="ARBA" id="ARBA00022596"/>
    </source>
</evidence>
<feature type="binding site" evidence="8">
    <location>
        <position position="451"/>
    </location>
    <ligand>
        <name>Fe cation</name>
        <dbReference type="ChEBI" id="CHEBI:24875"/>
    </ligand>
</feature>
<evidence type="ECO:0000313" key="10">
    <source>
        <dbReference type="EMBL" id="QGU96609.1"/>
    </source>
</evidence>
<dbReference type="InterPro" id="IPR050867">
    <property type="entry name" value="NiFe/NiFeSe_hydrgnase_LSU"/>
</dbReference>
<keyword evidence="5 8" id="KW-0533">Nickel</keyword>
<dbReference type="GO" id="GO:0030313">
    <property type="term" value="C:cell envelope"/>
    <property type="evidence" value="ECO:0007669"/>
    <property type="project" value="UniProtKB-SubCell"/>
</dbReference>
<protein>
    <submittedName>
        <fullName evidence="10">Ni/Fe hydrogenase</fullName>
    </submittedName>
</protein>
<dbReference type="Pfam" id="PF00374">
    <property type="entry name" value="NiFeSe_Hases"/>
    <property type="match status" value="2"/>
</dbReference>
<dbReference type="PANTHER" id="PTHR42958:SF2">
    <property type="entry name" value="UPTAKE HYDROGENASE LARGE SUBUNIT"/>
    <property type="match status" value="1"/>
</dbReference>
<comment type="subunit">
    <text evidence="4">Heterodimer of a large and a small subunit.</text>
</comment>
<feature type="binding site" evidence="8">
    <location>
        <position position="64"/>
    </location>
    <ligand>
        <name>Ni(2+)</name>
        <dbReference type="ChEBI" id="CHEBI:49786"/>
    </ligand>
</feature>
<keyword evidence="7 9" id="KW-0560">Oxidoreductase</keyword>
<dbReference type="PROSITE" id="PS00507">
    <property type="entry name" value="NI_HGENASE_L_1"/>
    <property type="match status" value="1"/>
</dbReference>
<feature type="binding site" evidence="8">
    <location>
        <position position="42"/>
    </location>
    <ligand>
        <name>Mg(2+)</name>
        <dbReference type="ChEBI" id="CHEBI:18420"/>
    </ligand>
</feature>
<evidence type="ECO:0000313" key="11">
    <source>
        <dbReference type="Proteomes" id="UP000422764"/>
    </source>
</evidence>
<dbReference type="InterPro" id="IPR001501">
    <property type="entry name" value="Ni-dep_hyd_lsu"/>
</dbReference>
<dbReference type="InterPro" id="IPR018194">
    <property type="entry name" value="Ni-dep_hyd_lsu_Ni_BS"/>
</dbReference>
<dbReference type="AlphaFoldDB" id="A0A6I6ESJ7"/>
<feature type="binding site" evidence="8">
    <location>
        <position position="400"/>
    </location>
    <ligand>
        <name>Mg(2+)</name>
        <dbReference type="ChEBI" id="CHEBI:18420"/>
    </ligand>
</feature>
<evidence type="ECO:0000256" key="6">
    <source>
        <dbReference type="ARBA" id="ARBA00022723"/>
    </source>
</evidence>
<evidence type="ECO:0000256" key="2">
    <source>
        <dbReference type="ARBA" id="ARBA00004196"/>
    </source>
</evidence>
<proteinExistence type="inferred from homology"/>
<evidence type="ECO:0000256" key="7">
    <source>
        <dbReference type="ARBA" id="ARBA00023002"/>
    </source>
</evidence>
<keyword evidence="11" id="KW-1185">Reference proteome</keyword>
<keyword evidence="8" id="KW-0460">Magnesium</keyword>
<organism evidence="10 11">
    <name type="scientific">Clostridium bovifaecis</name>
    <dbReference type="NCBI Taxonomy" id="2184719"/>
    <lineage>
        <taxon>Bacteria</taxon>
        <taxon>Bacillati</taxon>
        <taxon>Bacillota</taxon>
        <taxon>Clostridia</taxon>
        <taxon>Eubacteriales</taxon>
        <taxon>Clostridiaceae</taxon>
        <taxon>Clostridium</taxon>
    </lineage>
</organism>
<comment type="subcellular location">
    <subcellularLocation>
        <location evidence="2">Cell envelope</location>
    </subcellularLocation>
</comment>
<dbReference type="PANTHER" id="PTHR42958">
    <property type="entry name" value="HYDROGENASE-2 LARGE CHAIN"/>
    <property type="match status" value="1"/>
</dbReference>
<comment type="similarity">
    <text evidence="3 9">Belongs to the [NiFe]/[NiFeSe] hydrogenase large subunit family.</text>
</comment>
<comment type="cofactor">
    <cofactor evidence="1 8">
        <name>Ni(2+)</name>
        <dbReference type="ChEBI" id="CHEBI:49786"/>
    </cofactor>
</comment>
<sequence length="468" mass="52802">MPEKVVINPVTRISGFLEITAYIEKNKIVDAKSSGVLFRGFEKMLRGRPPLDAVYFTERICGICSTAHSIVSTRALENVYGIRVNANEAKLQGIIHGGEFLQNHLRHFYQYVLPDYVSGFDGSPMYTINHRDFRIPEEKGKILREDYYTSIEYSRLAHKLIAVLGGKAPHNHGIVPGGVTAQITGQKIEELKSYVNEIRGFIANKMIQDVYTIADYYKDYFLNGIGYGNLMSYGLYENYNLGKTYVNPEVIINGEKRSLDPSKISENIYSSWYKGNTQNLEPLDDNWEAQYPKEDGYSWVKAPRYEGYAMEVGPLARLYINGEYREGISTMNRLIARALEAKRIAEIMIELLNELENIPLTEKKYNLASNAKGRGLSDTTRGALGHWINVEDGVIKNYTIITPSTWNLSSKDLNGVYGTLEKALIGTYVEDNKAPVEIGRIVRSFDPCVSCATHVLSNNLSILNVRVV</sequence>
<feature type="binding site" evidence="8">
    <location>
        <position position="448"/>
    </location>
    <ligand>
        <name>Ni(2+)</name>
        <dbReference type="ChEBI" id="CHEBI:49786"/>
    </ligand>
</feature>
<dbReference type="SUPFAM" id="SSF56762">
    <property type="entry name" value="HydB/Nqo4-like"/>
    <property type="match status" value="1"/>
</dbReference>
<dbReference type="InterPro" id="IPR029014">
    <property type="entry name" value="NiFe-Hase_large"/>
</dbReference>
<feature type="binding site" evidence="8">
    <location>
        <position position="454"/>
    </location>
    <ligand>
        <name>Mg(2+)</name>
        <dbReference type="ChEBI" id="CHEBI:18420"/>
    </ligand>
</feature>
<feature type="binding site" evidence="8">
    <location>
        <position position="61"/>
    </location>
    <ligand>
        <name>Ni(2+)</name>
        <dbReference type="ChEBI" id="CHEBI:49786"/>
    </ligand>
</feature>
<dbReference type="EMBL" id="CP046522">
    <property type="protein sequence ID" value="QGU96609.1"/>
    <property type="molecule type" value="Genomic_DNA"/>
</dbReference>
<evidence type="ECO:0000256" key="1">
    <source>
        <dbReference type="ARBA" id="ARBA00001967"/>
    </source>
</evidence>
<accession>A0A6I6ESJ7</accession>
<evidence type="ECO:0000256" key="3">
    <source>
        <dbReference type="ARBA" id="ARBA00009292"/>
    </source>
</evidence>
<evidence type="ECO:0000256" key="8">
    <source>
        <dbReference type="PIRSR" id="PIRSR601501-1"/>
    </source>
</evidence>
<evidence type="ECO:0000256" key="4">
    <source>
        <dbReference type="ARBA" id="ARBA00011771"/>
    </source>
</evidence>
<reference evidence="10 11" key="1">
    <citation type="submission" date="2019-12" db="EMBL/GenBank/DDBJ databases">
        <title>Genome sequenceing of Clostridium bovifaecis.</title>
        <authorList>
            <person name="Yao Y."/>
        </authorList>
    </citation>
    <scope>NUCLEOTIDE SEQUENCE [LARGE SCALE GENOMIC DNA]</scope>
    <source>
        <strain evidence="10 11">BXX</strain>
    </source>
</reference>
<dbReference type="Proteomes" id="UP000422764">
    <property type="component" value="Chromosome"/>
</dbReference>
<dbReference type="GO" id="GO:0016151">
    <property type="term" value="F:nickel cation binding"/>
    <property type="evidence" value="ECO:0007669"/>
    <property type="project" value="InterPro"/>
</dbReference>
<dbReference type="Gene3D" id="1.10.645.10">
    <property type="entry name" value="Cytochrome-c3 Hydrogenase, chain B"/>
    <property type="match status" value="1"/>
</dbReference>
<comment type="cofactor">
    <cofactor evidence="8">
        <name>Fe cation</name>
        <dbReference type="ChEBI" id="CHEBI:24875"/>
    </cofactor>
</comment>
<dbReference type="PROSITE" id="PS00508">
    <property type="entry name" value="NI_HGENASE_L_2"/>
    <property type="match status" value="1"/>
</dbReference>
<name>A0A6I6ESJ7_9CLOT</name>
<gene>
    <name evidence="10" type="ORF">GOM49_17300</name>
</gene>
<evidence type="ECO:0000256" key="9">
    <source>
        <dbReference type="RuleBase" id="RU003896"/>
    </source>
</evidence>